<keyword evidence="4" id="KW-1185">Reference proteome</keyword>
<accession>A0A084W7A9</accession>
<evidence type="ECO:0000256" key="1">
    <source>
        <dbReference type="SAM" id="MobiDB-lite"/>
    </source>
</evidence>
<sequence length="90" mass="9870">MLLQHRKSQRKHTPYKQTSSPECIRNELVIDDGKIYHSVCAFPPAAHCTTTTNTRHIPAGSGRTAGRKFITTQRRLVTIVLPSGAGAASE</sequence>
<reference evidence="3" key="2">
    <citation type="submission" date="2020-05" db="UniProtKB">
        <authorList>
            <consortium name="EnsemblMetazoa"/>
        </authorList>
    </citation>
    <scope>IDENTIFICATION</scope>
</reference>
<feature type="compositionally biased region" description="Basic residues" evidence="1">
    <location>
        <begin position="1"/>
        <end position="14"/>
    </location>
</feature>
<organism evidence="2">
    <name type="scientific">Anopheles sinensis</name>
    <name type="common">Mosquito</name>
    <dbReference type="NCBI Taxonomy" id="74873"/>
    <lineage>
        <taxon>Eukaryota</taxon>
        <taxon>Metazoa</taxon>
        <taxon>Ecdysozoa</taxon>
        <taxon>Arthropoda</taxon>
        <taxon>Hexapoda</taxon>
        <taxon>Insecta</taxon>
        <taxon>Pterygota</taxon>
        <taxon>Neoptera</taxon>
        <taxon>Endopterygota</taxon>
        <taxon>Diptera</taxon>
        <taxon>Nematocera</taxon>
        <taxon>Culicoidea</taxon>
        <taxon>Culicidae</taxon>
        <taxon>Anophelinae</taxon>
        <taxon>Anopheles</taxon>
    </lineage>
</organism>
<dbReference type="AlphaFoldDB" id="A0A084W7A9"/>
<dbReference type="Proteomes" id="UP000030765">
    <property type="component" value="Unassembled WGS sequence"/>
</dbReference>
<gene>
    <name evidence="2" type="ORF">ZHAS_00014081</name>
</gene>
<protein>
    <submittedName>
        <fullName evidence="2 3">Uncharacterized protein</fullName>
    </submittedName>
</protein>
<dbReference type="EMBL" id="ATLV01021183">
    <property type="status" value="NOT_ANNOTATED_CDS"/>
    <property type="molecule type" value="Genomic_DNA"/>
</dbReference>
<proteinExistence type="predicted"/>
<reference evidence="2 4" key="1">
    <citation type="journal article" date="2014" name="BMC Genomics">
        <title>Genome sequence of Anopheles sinensis provides insight into genetics basis of mosquito competence for malaria parasites.</title>
        <authorList>
            <person name="Zhou D."/>
            <person name="Zhang D."/>
            <person name="Ding G."/>
            <person name="Shi L."/>
            <person name="Hou Q."/>
            <person name="Ye Y."/>
            <person name="Xu Y."/>
            <person name="Zhou H."/>
            <person name="Xiong C."/>
            <person name="Li S."/>
            <person name="Yu J."/>
            <person name="Hong S."/>
            <person name="Yu X."/>
            <person name="Zou P."/>
            <person name="Chen C."/>
            <person name="Chang X."/>
            <person name="Wang W."/>
            <person name="Lv Y."/>
            <person name="Sun Y."/>
            <person name="Ma L."/>
            <person name="Shen B."/>
            <person name="Zhu C."/>
        </authorList>
    </citation>
    <scope>NUCLEOTIDE SEQUENCE [LARGE SCALE GENOMIC DNA]</scope>
</reference>
<dbReference type="EMBL" id="KE525314">
    <property type="protein sequence ID" value="KFB46103.1"/>
    <property type="molecule type" value="Genomic_DNA"/>
</dbReference>
<feature type="region of interest" description="Disordered" evidence="1">
    <location>
        <begin position="1"/>
        <end position="20"/>
    </location>
</feature>
<dbReference type="EnsemblMetazoa" id="ASIC014081-RA">
    <property type="protein sequence ID" value="ASIC014081-PA"/>
    <property type="gene ID" value="ASIC014081"/>
</dbReference>
<evidence type="ECO:0000313" key="2">
    <source>
        <dbReference type="EMBL" id="KFB46103.1"/>
    </source>
</evidence>
<evidence type="ECO:0000313" key="4">
    <source>
        <dbReference type="Proteomes" id="UP000030765"/>
    </source>
</evidence>
<dbReference type="VEuPathDB" id="VectorBase:ASIC014081"/>
<name>A0A084W7A9_ANOSI</name>
<evidence type="ECO:0000313" key="3">
    <source>
        <dbReference type="EnsemblMetazoa" id="ASIC014081-PA"/>
    </source>
</evidence>